<dbReference type="Pfam" id="PF04851">
    <property type="entry name" value="ResIII"/>
    <property type="match status" value="1"/>
</dbReference>
<dbReference type="InterPro" id="IPR014001">
    <property type="entry name" value="Helicase_ATP-bd"/>
</dbReference>
<evidence type="ECO:0000259" key="3">
    <source>
        <dbReference type="PROSITE" id="PS51194"/>
    </source>
</evidence>
<dbReference type="Pfam" id="PF00271">
    <property type="entry name" value="Helicase_C"/>
    <property type="match status" value="1"/>
</dbReference>
<sequence length="1158" mass="131385">MINLQAAGQLLNFGASIGEGRRADEQLEGAVAIHNILEKYNVAYLADEVGMGKTYVALGAMAVFRHFNPEFRVLVIAPSENIQNKWMKELGNFCANNVRFPDLRVKSIRGGPARPMVLCSNLHSFVHEVGVDARRDFFLRMTSFSMGLKGDKEGWKVQREQIRCELPWLADEVFVLRSKEAFKDNYARAVCCAIPSFDLVIIDEGHKLKHGFREGVAARNRMLALAMGRDVEADPRLFPGYGRRAKRVLFLSATPIEESYQQLWNQLDVFGIAGPYTELKKRDVTDESKKETASRFLVRRVTSMQVNGAELTKNQYRREWRQGGVLEHDKAIKVTDPRKRLVVALVQKKVAELLGSGKFNMSFQIGMLASFESFLQTSKLRRDDETSNFDDPDQARDLSEAVKEGLDVQDVNRLAQDYYNRFQEHLPHPKMDEVVEALSTAWLTGKKTLVFVRRVASVKELKQKLDERYDKWLIPYLRENLPQEVTGAFDSAVVRYRAEKKAIDEARQARMTGSMEAADDSEDNRGGTDTFFAWFFRGKGPKGFVSGARIAQRFIRSGSAYRSFFERNHVAEVLTVEPGQVVDGLALATGYSRAELKAEIQKRAVCFLSARATKHSAYARFVAAQAAALELLGESKSTKAEFARLVFGQVYLSEAKRPAANQPLDVLPSLEERTFFTELLKPQWQALRMDLWPQSAKEELQDSFQESELRAKMLATTARLGHGLIDIYLLTIGRLKTLALRSLESDDDAGSDLESRRLVEYLERLEQQRVTSLSNRRWAAFDELREVASNFRLVLDVNVPEVRAKTFSEVARLFGTLLGQQQPVGGMFGKVSKQLVQQFRMPGYPFVLVTTDLLQEGEDLHTFCSSIHHYGISWTPSSMEQRIGRIDRVRSQTDRRLSDLQRAPDGEDLLQVHFPHLQDTVEILQVERILERMNVFLRLMHEGLGTNESEDKHIDVQETLARGRRPVEVITKRLESAFQIRKDVLKGEVQELDVTPDFAMTSIQRLESLRWLMGNLLSIEWSPDLHSGQLLGTMKLNSGRIQPFTLFLDSLGSRLLLRCVSPVGIVDFVNMLEAIVSSVASHRVRLGAVEECDQGSYNLTVQEDVLLAEPQYDATRARALLRRVAEEADRLELIHLLGRDQLLGVFRKELLREGGSQE</sequence>
<dbReference type="PANTHER" id="PTHR45766">
    <property type="entry name" value="DNA ANNEALING HELICASE AND ENDONUCLEASE ZRANB3 FAMILY MEMBER"/>
    <property type="match status" value="1"/>
</dbReference>
<dbReference type="Proteomes" id="UP000199032">
    <property type="component" value="Unassembled WGS sequence"/>
</dbReference>
<protein>
    <recommendedName>
        <fullName evidence="6">Helicase domain protein</fullName>
    </recommendedName>
</protein>
<feature type="domain" description="Helicase C-terminal" evidence="3">
    <location>
        <begin position="757"/>
        <end position="941"/>
    </location>
</feature>
<evidence type="ECO:0000313" key="4">
    <source>
        <dbReference type="EMBL" id="CUS37803.1"/>
    </source>
</evidence>
<proteinExistence type="predicted"/>
<accession>A0A0S4LPD5</accession>
<evidence type="ECO:0000256" key="1">
    <source>
        <dbReference type="ARBA" id="ARBA00022801"/>
    </source>
</evidence>
<name>A0A0S4LPD5_9BACT</name>
<dbReference type="GO" id="GO:0005524">
    <property type="term" value="F:ATP binding"/>
    <property type="evidence" value="ECO:0007669"/>
    <property type="project" value="InterPro"/>
</dbReference>
<organism evidence="4 5">
    <name type="scientific">Candidatus Nitrospira nitrosa</name>
    <dbReference type="NCBI Taxonomy" id="1742972"/>
    <lineage>
        <taxon>Bacteria</taxon>
        <taxon>Pseudomonadati</taxon>
        <taxon>Nitrospirota</taxon>
        <taxon>Nitrospiria</taxon>
        <taxon>Nitrospirales</taxon>
        <taxon>Nitrospiraceae</taxon>
        <taxon>Nitrospira</taxon>
    </lineage>
</organism>
<reference evidence="4 5" key="1">
    <citation type="submission" date="2015-10" db="EMBL/GenBank/DDBJ databases">
        <authorList>
            <person name="Gilbert D.G."/>
        </authorList>
    </citation>
    <scope>NUCLEOTIDE SEQUENCE [LARGE SCALE GENOMIC DNA]</scope>
    <source>
        <strain evidence="4">COMA1</strain>
    </source>
</reference>
<dbReference type="InterPro" id="IPR001650">
    <property type="entry name" value="Helicase_C-like"/>
</dbReference>
<dbReference type="EMBL" id="CZQA01000010">
    <property type="protein sequence ID" value="CUS37803.1"/>
    <property type="molecule type" value="Genomic_DNA"/>
</dbReference>
<dbReference type="RefSeq" id="WP_090750298.1">
    <property type="nucleotide sequence ID" value="NZ_CZQA01000010.1"/>
</dbReference>
<dbReference type="OrthoDB" id="18878at2"/>
<feature type="domain" description="Helicase ATP-binding" evidence="2">
    <location>
        <begin position="34"/>
        <end position="273"/>
    </location>
</feature>
<dbReference type="InterPro" id="IPR027417">
    <property type="entry name" value="P-loop_NTPase"/>
</dbReference>
<dbReference type="SMART" id="SM00487">
    <property type="entry name" value="DEXDc"/>
    <property type="match status" value="1"/>
</dbReference>
<keyword evidence="1" id="KW-0378">Hydrolase</keyword>
<dbReference type="GO" id="GO:0003677">
    <property type="term" value="F:DNA binding"/>
    <property type="evidence" value="ECO:0007669"/>
    <property type="project" value="InterPro"/>
</dbReference>
<dbReference type="PROSITE" id="PS51192">
    <property type="entry name" value="HELICASE_ATP_BIND_1"/>
    <property type="match status" value="1"/>
</dbReference>
<evidence type="ECO:0008006" key="6">
    <source>
        <dbReference type="Google" id="ProtNLM"/>
    </source>
</evidence>
<dbReference type="STRING" id="1742972.COMA1_40266"/>
<evidence type="ECO:0000259" key="2">
    <source>
        <dbReference type="PROSITE" id="PS51192"/>
    </source>
</evidence>
<evidence type="ECO:0000313" key="5">
    <source>
        <dbReference type="Proteomes" id="UP000199032"/>
    </source>
</evidence>
<dbReference type="SMART" id="SM00490">
    <property type="entry name" value="HELICc"/>
    <property type="match status" value="1"/>
</dbReference>
<keyword evidence="5" id="KW-1185">Reference proteome</keyword>
<dbReference type="Gene3D" id="3.40.50.300">
    <property type="entry name" value="P-loop containing nucleotide triphosphate hydrolases"/>
    <property type="match status" value="2"/>
</dbReference>
<dbReference type="GO" id="GO:0016787">
    <property type="term" value="F:hydrolase activity"/>
    <property type="evidence" value="ECO:0007669"/>
    <property type="project" value="UniProtKB-KW"/>
</dbReference>
<dbReference type="AlphaFoldDB" id="A0A0S4LPD5"/>
<dbReference type="InterPro" id="IPR006935">
    <property type="entry name" value="Helicase/UvrB_N"/>
</dbReference>
<dbReference type="PANTHER" id="PTHR45766:SF6">
    <property type="entry name" value="SWI_SNF-RELATED MATRIX-ASSOCIATED ACTIN-DEPENDENT REGULATOR OF CHROMATIN SUBFAMILY A-LIKE PROTEIN 1"/>
    <property type="match status" value="1"/>
</dbReference>
<dbReference type="SUPFAM" id="SSF52540">
    <property type="entry name" value="P-loop containing nucleoside triphosphate hydrolases"/>
    <property type="match status" value="2"/>
</dbReference>
<dbReference type="PROSITE" id="PS51194">
    <property type="entry name" value="HELICASE_CTER"/>
    <property type="match status" value="1"/>
</dbReference>
<gene>
    <name evidence="4" type="ORF">COMA1_40266</name>
</gene>